<protein>
    <recommendedName>
        <fullName evidence="2">GH18 domain-containing protein</fullName>
    </recommendedName>
</protein>
<dbReference type="GO" id="GO:0006032">
    <property type="term" value="P:chitin catabolic process"/>
    <property type="evidence" value="ECO:0007669"/>
    <property type="project" value="TreeGrafter"/>
</dbReference>
<dbReference type="InterPro" id="IPR017853">
    <property type="entry name" value="GH"/>
</dbReference>
<name>A0A8C4RVC9_ERPCA</name>
<dbReference type="GeneTree" id="ENSGT00940000161149"/>
<dbReference type="SMART" id="SM00636">
    <property type="entry name" value="Glyco_18"/>
    <property type="match status" value="1"/>
</dbReference>
<dbReference type="Pfam" id="PF00704">
    <property type="entry name" value="Glyco_hydro_18"/>
    <property type="match status" value="1"/>
</dbReference>
<dbReference type="Gene3D" id="3.20.20.80">
    <property type="entry name" value="Glycosidases"/>
    <property type="match status" value="1"/>
</dbReference>
<feature type="domain" description="GH18" evidence="2">
    <location>
        <begin position="43"/>
        <end position="413"/>
    </location>
</feature>
<dbReference type="Ensembl" id="ENSECRT00000007450.1">
    <property type="protein sequence ID" value="ENSECRP00000007331.1"/>
    <property type="gene ID" value="ENSECRG00000004648.1"/>
</dbReference>
<dbReference type="AlphaFoldDB" id="A0A8C4RVC9"/>
<dbReference type="InterPro" id="IPR050314">
    <property type="entry name" value="Glycosyl_Hydrlase_18"/>
</dbReference>
<evidence type="ECO:0000259" key="2">
    <source>
        <dbReference type="PROSITE" id="PS51910"/>
    </source>
</evidence>
<keyword evidence="4" id="KW-1185">Reference proteome</keyword>
<dbReference type="PROSITE" id="PS51910">
    <property type="entry name" value="GH18_2"/>
    <property type="match status" value="1"/>
</dbReference>
<dbReference type="GO" id="GO:0005576">
    <property type="term" value="C:extracellular region"/>
    <property type="evidence" value="ECO:0007669"/>
    <property type="project" value="TreeGrafter"/>
</dbReference>
<dbReference type="InterPro" id="IPR001223">
    <property type="entry name" value="Glyco_hydro18_cat"/>
</dbReference>
<accession>A0A8C4RVC9</accession>
<evidence type="ECO:0000313" key="3">
    <source>
        <dbReference type="Ensembl" id="ENSECRP00000007331.1"/>
    </source>
</evidence>
<proteinExistence type="predicted"/>
<keyword evidence="1" id="KW-1015">Disulfide bond</keyword>
<dbReference type="Gene3D" id="3.10.50.10">
    <property type="match status" value="1"/>
</dbReference>
<dbReference type="PANTHER" id="PTHR11177">
    <property type="entry name" value="CHITINASE"/>
    <property type="match status" value="1"/>
</dbReference>
<evidence type="ECO:0000313" key="4">
    <source>
        <dbReference type="Proteomes" id="UP000694620"/>
    </source>
</evidence>
<dbReference type="Proteomes" id="UP000694620">
    <property type="component" value="Chromosome 3"/>
</dbReference>
<reference evidence="3" key="3">
    <citation type="submission" date="2025-09" db="UniProtKB">
        <authorList>
            <consortium name="Ensembl"/>
        </authorList>
    </citation>
    <scope>IDENTIFICATION</scope>
</reference>
<dbReference type="GO" id="GO:0004568">
    <property type="term" value="F:chitinase activity"/>
    <property type="evidence" value="ECO:0007669"/>
    <property type="project" value="TreeGrafter"/>
</dbReference>
<dbReference type="InterPro" id="IPR029070">
    <property type="entry name" value="Chitinase_insertion_sf"/>
</dbReference>
<evidence type="ECO:0000256" key="1">
    <source>
        <dbReference type="ARBA" id="ARBA00023157"/>
    </source>
</evidence>
<organism evidence="3 4">
    <name type="scientific">Erpetoichthys calabaricus</name>
    <name type="common">Rope fish</name>
    <name type="synonym">Calamoichthys calabaricus</name>
    <dbReference type="NCBI Taxonomy" id="27687"/>
    <lineage>
        <taxon>Eukaryota</taxon>
        <taxon>Metazoa</taxon>
        <taxon>Chordata</taxon>
        <taxon>Craniata</taxon>
        <taxon>Vertebrata</taxon>
        <taxon>Euteleostomi</taxon>
        <taxon>Actinopterygii</taxon>
        <taxon>Polypteriformes</taxon>
        <taxon>Polypteridae</taxon>
        <taxon>Erpetoichthys</taxon>
    </lineage>
</organism>
<dbReference type="SUPFAM" id="SSF51445">
    <property type="entry name" value="(Trans)glycosidases"/>
    <property type="match status" value="1"/>
</dbReference>
<dbReference type="GO" id="GO:0005975">
    <property type="term" value="P:carbohydrate metabolic process"/>
    <property type="evidence" value="ECO:0007669"/>
    <property type="project" value="InterPro"/>
</dbReference>
<reference evidence="3" key="1">
    <citation type="submission" date="2021-06" db="EMBL/GenBank/DDBJ databases">
        <authorList>
            <consortium name="Wellcome Sanger Institute Data Sharing"/>
        </authorList>
    </citation>
    <scope>NUCLEOTIDE SEQUENCE [LARGE SCALE GENOMIC DNA]</scope>
</reference>
<dbReference type="GO" id="GO:0008061">
    <property type="term" value="F:chitin binding"/>
    <property type="evidence" value="ECO:0007669"/>
    <property type="project" value="InterPro"/>
</dbReference>
<dbReference type="PANTHER" id="PTHR11177:SF317">
    <property type="entry name" value="CHITINASE 12-RELATED"/>
    <property type="match status" value="1"/>
</dbReference>
<dbReference type="FunFam" id="3.10.50.10:FF:000001">
    <property type="entry name" value="Chitinase 3-like 1"/>
    <property type="match status" value="1"/>
</dbReference>
<dbReference type="InterPro" id="IPR011583">
    <property type="entry name" value="Chitinase_II/V-like_cat"/>
</dbReference>
<sequence length="442" mass="50041">MKCAHVSNVLVFSQFSIVPSPKDPSDLQVKLTGITKLESKTDYKLVCYYTTWSLSRPGIAQFQPQNINPDLCTHIIYSSAMFGDNFLLKPNHIYEVARYKEVNDLKLKNPKLKTLISVGGWNFGSERFSKMVSTKENRAVFIKSVVDFLQMYKFDGLDLNWMHPAKRGSPSIDKQRFSELLEVSQSSVTFFCLRSVYKNIKKSLIFPGEGLITCIKCCQRDVLNADFVNIMTYDLHYSGEPVTGHHSCSRASTILNFSPPFLLFFCQKFVISYWMSLGLQTSKMLLGIPTYGRTYTLADPKDNGVGAVANGAGAEGNYTADKGTLAFFEICREFDLKKTRWHPQLQVPYAVQGNQWVGFDNQKSIELKVKWLKDIGLGGVMVYKLDTDDFNGLFCAMGPYPLITKIKDFLLKNGIGFNILMKQLCTVQVRLMTFLAAPVKRF</sequence>
<dbReference type="SUPFAM" id="SSF54556">
    <property type="entry name" value="Chitinase insertion domain"/>
    <property type="match status" value="1"/>
</dbReference>
<reference evidence="3" key="2">
    <citation type="submission" date="2025-08" db="UniProtKB">
        <authorList>
            <consortium name="Ensembl"/>
        </authorList>
    </citation>
    <scope>IDENTIFICATION</scope>
</reference>